<dbReference type="InterPro" id="IPR003593">
    <property type="entry name" value="AAA+_ATPase"/>
</dbReference>
<dbReference type="InterPro" id="IPR002078">
    <property type="entry name" value="Sigma_54_int"/>
</dbReference>
<sequence>MQAISGKILIVDDDPIQRRLLQEAVKKFGYRSKTAENGAEAVRIMTGPEAGEIDLIILDMVMPELDGLGVLERLRGDKIATPVIVQTAHGGIDTVVSVMNAGAQDFAVKPVAPERLNVSIRNLLKTSALEGEITRFRKQASGTLTFADIVTRSAAMERVINLGKRAAASNIPILIEGESGVGKEMIASAIQGSSDRKSKPLVTVNCGAIPDNLVESILFGHEKGAFTGAVDKHVGKFQEAHGGTLFLDEVGELPQDVQVKLLRAIQEGEVDPIGARRPVKVDFRLISATNRRLVDQVKEGAFREDLYYRLNVFPIWIPPLRDRREDIPALTRHFLARFAAEEGKPQVAGVTPETLELLQAYHWPGNIRQLENAVFRAVVLCDGAQLTINDFPQVASAADQPLAPSGTLMAPALSDIPPAISTAPVSAAAANSSAPPPAQPSAFEQAAPFGFMRNLDKEGHVRKLTDIEEELIRAAINHYSGRMTEVAKRLGIGRSTLYRKLKEYGLEEGGKDAAA</sequence>
<evidence type="ECO:0000256" key="16">
    <source>
        <dbReference type="ARBA" id="ARBA00043886"/>
    </source>
</evidence>
<keyword evidence="5 17" id="KW-0597">Phosphoprotein</keyword>
<dbReference type="RefSeq" id="WP_265682768.1">
    <property type="nucleotide sequence ID" value="NZ_CP120863.1"/>
</dbReference>
<keyword evidence="6" id="KW-0547">Nucleotide-binding</keyword>
<evidence type="ECO:0000259" key="19">
    <source>
        <dbReference type="PROSITE" id="PS50110"/>
    </source>
</evidence>
<dbReference type="PROSITE" id="PS50045">
    <property type="entry name" value="SIGMA54_INTERACT_4"/>
    <property type="match status" value="1"/>
</dbReference>
<keyword evidence="7" id="KW-0067">ATP-binding</keyword>
<proteinExistence type="predicted"/>
<dbReference type="Pfam" id="PF00158">
    <property type="entry name" value="Sigma54_activat"/>
    <property type="match status" value="1"/>
</dbReference>
<dbReference type="PROSITE" id="PS00688">
    <property type="entry name" value="SIGMA54_INTERACT_3"/>
    <property type="match status" value="1"/>
</dbReference>
<dbReference type="SMART" id="SM00448">
    <property type="entry name" value="REC"/>
    <property type="match status" value="1"/>
</dbReference>
<dbReference type="Pfam" id="PF02954">
    <property type="entry name" value="HTH_8"/>
    <property type="match status" value="1"/>
</dbReference>
<dbReference type="Proteomes" id="UP001209803">
    <property type="component" value="Chromosome"/>
</dbReference>
<evidence type="ECO:0000256" key="15">
    <source>
        <dbReference type="ARBA" id="ARBA00031910"/>
    </source>
</evidence>
<evidence type="ECO:0000256" key="10">
    <source>
        <dbReference type="ARBA" id="ARBA00023125"/>
    </source>
</evidence>
<dbReference type="InterPro" id="IPR009057">
    <property type="entry name" value="Homeodomain-like_sf"/>
</dbReference>
<evidence type="ECO:0000256" key="1">
    <source>
        <dbReference type="ARBA" id="ARBA00004496"/>
    </source>
</evidence>
<evidence type="ECO:0000256" key="2">
    <source>
        <dbReference type="ARBA" id="ARBA00019059"/>
    </source>
</evidence>
<evidence type="ECO:0000256" key="7">
    <source>
        <dbReference type="ARBA" id="ARBA00022840"/>
    </source>
</evidence>
<dbReference type="Pfam" id="PF25601">
    <property type="entry name" value="AAA_lid_14"/>
    <property type="match status" value="1"/>
</dbReference>
<dbReference type="PROSITE" id="PS50110">
    <property type="entry name" value="RESPONSE_REGULATORY"/>
    <property type="match status" value="1"/>
</dbReference>
<feature type="domain" description="Response regulatory" evidence="19">
    <location>
        <begin position="7"/>
        <end position="124"/>
    </location>
</feature>
<evidence type="ECO:0000256" key="9">
    <source>
        <dbReference type="ARBA" id="ARBA00023015"/>
    </source>
</evidence>
<dbReference type="InterPro" id="IPR011006">
    <property type="entry name" value="CheY-like_superfamily"/>
</dbReference>
<keyword evidence="3" id="KW-0963">Cytoplasm</keyword>
<evidence type="ECO:0000313" key="20">
    <source>
        <dbReference type="EMBL" id="WFE90701.1"/>
    </source>
</evidence>
<evidence type="ECO:0000256" key="6">
    <source>
        <dbReference type="ARBA" id="ARBA00022741"/>
    </source>
</evidence>
<dbReference type="InterPro" id="IPR025662">
    <property type="entry name" value="Sigma_54_int_dom_ATP-bd_1"/>
</dbReference>
<evidence type="ECO:0000256" key="8">
    <source>
        <dbReference type="ARBA" id="ARBA00023012"/>
    </source>
</evidence>
<dbReference type="SMART" id="SM00382">
    <property type="entry name" value="AAA"/>
    <property type="match status" value="1"/>
</dbReference>
<accession>A0ABY8F5D5</accession>
<dbReference type="PANTHER" id="PTHR32071:SF95">
    <property type="entry name" value="DNA-BINDING TRANSCRIPTIONAL REGULATOR NTRC"/>
    <property type="match status" value="1"/>
</dbReference>
<dbReference type="SUPFAM" id="SSF52540">
    <property type="entry name" value="P-loop containing nucleoside triphosphate hydrolases"/>
    <property type="match status" value="1"/>
</dbReference>
<keyword evidence="12" id="KW-0804">Transcription</keyword>
<keyword evidence="10" id="KW-0238">DNA-binding</keyword>
<keyword evidence="13" id="KW-0535">Nitrogen fixation</keyword>
<name>A0ABY8F5D5_9HYPH</name>
<dbReference type="EMBL" id="CP120863">
    <property type="protein sequence ID" value="WFE90701.1"/>
    <property type="molecule type" value="Genomic_DNA"/>
</dbReference>
<dbReference type="PROSITE" id="PS00675">
    <property type="entry name" value="SIGMA54_INTERACT_1"/>
    <property type="match status" value="1"/>
</dbReference>
<feature type="modified residue" description="4-aspartylphosphate" evidence="17">
    <location>
        <position position="59"/>
    </location>
</feature>
<dbReference type="InterPro" id="IPR025944">
    <property type="entry name" value="Sigma_54_int_dom_CS"/>
</dbReference>
<dbReference type="InterPro" id="IPR058031">
    <property type="entry name" value="AAA_lid_NorR"/>
</dbReference>
<dbReference type="PRINTS" id="PR01590">
    <property type="entry name" value="HTHFIS"/>
</dbReference>
<evidence type="ECO:0000256" key="17">
    <source>
        <dbReference type="PROSITE-ProRule" id="PRU00169"/>
    </source>
</evidence>
<dbReference type="Gene3D" id="1.10.10.60">
    <property type="entry name" value="Homeodomain-like"/>
    <property type="match status" value="1"/>
</dbReference>
<comment type="function">
    <text evidence="16">Member of the two-component regulatory system NtrB/NtrC, which controls expression of the nitrogen-regulated (ntr) genes in response to nitrogen limitation. Phosphorylated NtrC binds directly to DNA and stimulates the formation of open promoter-sigma54-RNA polymerase complexes.</text>
</comment>
<dbReference type="CDD" id="cd00009">
    <property type="entry name" value="AAA"/>
    <property type="match status" value="1"/>
</dbReference>
<dbReference type="InterPro" id="IPR027417">
    <property type="entry name" value="P-loop_NTPase"/>
</dbReference>
<dbReference type="InterPro" id="IPR001789">
    <property type="entry name" value="Sig_transdc_resp-reg_receiver"/>
</dbReference>
<dbReference type="SUPFAM" id="SSF46689">
    <property type="entry name" value="Homeodomain-like"/>
    <property type="match status" value="1"/>
</dbReference>
<evidence type="ECO:0000256" key="13">
    <source>
        <dbReference type="ARBA" id="ARBA00023231"/>
    </source>
</evidence>
<dbReference type="PROSITE" id="PS00676">
    <property type="entry name" value="SIGMA54_INTERACT_2"/>
    <property type="match status" value="1"/>
</dbReference>
<evidence type="ECO:0000256" key="4">
    <source>
        <dbReference type="ARBA" id="ARBA00022491"/>
    </source>
</evidence>
<keyword evidence="11" id="KW-0010">Activator</keyword>
<evidence type="ECO:0000259" key="18">
    <source>
        <dbReference type="PROSITE" id="PS50045"/>
    </source>
</evidence>
<dbReference type="PANTHER" id="PTHR32071">
    <property type="entry name" value="TRANSCRIPTIONAL REGULATORY PROTEIN"/>
    <property type="match status" value="1"/>
</dbReference>
<keyword evidence="4" id="KW-0678">Repressor</keyword>
<evidence type="ECO:0000313" key="21">
    <source>
        <dbReference type="Proteomes" id="UP001209803"/>
    </source>
</evidence>
<dbReference type="Pfam" id="PF00072">
    <property type="entry name" value="Response_reg"/>
    <property type="match status" value="1"/>
</dbReference>
<dbReference type="InterPro" id="IPR002197">
    <property type="entry name" value="HTH_Fis"/>
</dbReference>
<keyword evidence="9" id="KW-0805">Transcription regulation</keyword>
<dbReference type="Gene3D" id="3.40.50.300">
    <property type="entry name" value="P-loop containing nucleotide triphosphate hydrolases"/>
    <property type="match status" value="1"/>
</dbReference>
<reference evidence="20 21" key="1">
    <citation type="submission" date="2023-03" db="EMBL/GenBank/DDBJ databases">
        <title>Roseibium porphyridii sp. nov. and Roseibium rhodosorbium sp. nov. isolated from marine algae, Porphyridium cruentum and Rhodosorus marinus, respectively.</title>
        <authorList>
            <person name="Lee M.W."/>
            <person name="Choi B.J."/>
            <person name="Lee J.K."/>
            <person name="Choi D.G."/>
            <person name="Baek J.H."/>
            <person name="Bayburt H."/>
            <person name="Kim J.M."/>
            <person name="Han D.M."/>
            <person name="Kim K.H."/>
            <person name="Jeon C.O."/>
        </authorList>
    </citation>
    <scope>NUCLEOTIDE SEQUENCE [LARGE SCALE GENOMIC DNA]</scope>
    <source>
        <strain evidence="20 21">KMA01</strain>
    </source>
</reference>
<keyword evidence="8" id="KW-0902">Two-component regulatory system</keyword>
<dbReference type="InterPro" id="IPR025943">
    <property type="entry name" value="Sigma_54_int_dom_ATP-bd_2"/>
</dbReference>
<evidence type="ECO:0000256" key="5">
    <source>
        <dbReference type="ARBA" id="ARBA00022553"/>
    </source>
</evidence>
<keyword evidence="21" id="KW-1185">Reference proteome</keyword>
<dbReference type="SUPFAM" id="SSF52172">
    <property type="entry name" value="CheY-like"/>
    <property type="match status" value="1"/>
</dbReference>
<dbReference type="CDD" id="cd00156">
    <property type="entry name" value="REC"/>
    <property type="match status" value="1"/>
</dbReference>
<gene>
    <name evidence="20" type="ORF">K1718_04970</name>
</gene>
<organism evidence="20 21">
    <name type="scientific">Roseibium porphyridii</name>
    <dbReference type="NCBI Taxonomy" id="2866279"/>
    <lineage>
        <taxon>Bacteria</taxon>
        <taxon>Pseudomonadati</taxon>
        <taxon>Pseudomonadota</taxon>
        <taxon>Alphaproteobacteria</taxon>
        <taxon>Hyphomicrobiales</taxon>
        <taxon>Stappiaceae</taxon>
        <taxon>Roseibium</taxon>
    </lineage>
</organism>
<feature type="domain" description="Sigma-54 factor interaction" evidence="18">
    <location>
        <begin position="149"/>
        <end position="379"/>
    </location>
</feature>
<evidence type="ECO:0000256" key="11">
    <source>
        <dbReference type="ARBA" id="ARBA00023159"/>
    </source>
</evidence>
<protein>
    <recommendedName>
        <fullName evidence="2">DNA-binding transcriptional regulator NtrC</fullName>
    </recommendedName>
    <alternativeName>
        <fullName evidence="14">Nitrogen regulation protein NR(I)</fullName>
    </alternativeName>
    <alternativeName>
        <fullName evidence="15">Nitrogen regulator I</fullName>
    </alternativeName>
</protein>
<evidence type="ECO:0000256" key="12">
    <source>
        <dbReference type="ARBA" id="ARBA00023163"/>
    </source>
</evidence>
<comment type="subcellular location">
    <subcellularLocation>
        <location evidence="1">Cytoplasm</location>
    </subcellularLocation>
</comment>
<evidence type="ECO:0000256" key="3">
    <source>
        <dbReference type="ARBA" id="ARBA00022490"/>
    </source>
</evidence>
<dbReference type="Gene3D" id="3.40.50.2300">
    <property type="match status" value="1"/>
</dbReference>
<dbReference type="Gene3D" id="1.10.8.60">
    <property type="match status" value="1"/>
</dbReference>
<evidence type="ECO:0000256" key="14">
    <source>
        <dbReference type="ARBA" id="ARBA00029881"/>
    </source>
</evidence>